<protein>
    <submittedName>
        <fullName evidence="1">Uncharacterized protein</fullName>
    </submittedName>
</protein>
<dbReference type="AlphaFoldDB" id="A0A6C0C7J6"/>
<sequence>MQGPELDKPFYLSSEALQIWNGMINGNVSNPVIPTNPEHIDCLIELDRNFPKAQQKREQNIIDFGSLKSDFILANGKRYHPMTPLPAYDGYDNVIIPVLYAPLASIPTIPTELRNDAIVNVYDPINKNWDKTTIIPAGTPVDLPSGTFCSEPEVDGIVNSFWLYKKKTLPLAFWVISSRKEKIRFRSGVDTFVIPNGINVTINGVSSFSTCDKIAITVRHNYFIEPPHEEIKQLTNLHNLYLGSIKITEFDSISNLRYW</sequence>
<name>A0A6C0C7J6_9ZZZZ</name>
<proteinExistence type="predicted"/>
<dbReference type="EMBL" id="MN739355">
    <property type="protein sequence ID" value="QHT00401.1"/>
    <property type="molecule type" value="Genomic_DNA"/>
</dbReference>
<accession>A0A6C0C7J6</accession>
<reference evidence="1" key="1">
    <citation type="journal article" date="2020" name="Nature">
        <title>Giant virus diversity and host interactions through global metagenomics.</title>
        <authorList>
            <person name="Schulz F."/>
            <person name="Roux S."/>
            <person name="Paez-Espino D."/>
            <person name="Jungbluth S."/>
            <person name="Walsh D.A."/>
            <person name="Denef V.J."/>
            <person name="McMahon K.D."/>
            <person name="Konstantinidis K.T."/>
            <person name="Eloe-Fadrosh E.A."/>
            <person name="Kyrpides N.C."/>
            <person name="Woyke T."/>
        </authorList>
    </citation>
    <scope>NUCLEOTIDE SEQUENCE</scope>
    <source>
        <strain evidence="1">GVMAG-M-3300020192-26</strain>
    </source>
</reference>
<organism evidence="1">
    <name type="scientific">viral metagenome</name>
    <dbReference type="NCBI Taxonomy" id="1070528"/>
    <lineage>
        <taxon>unclassified sequences</taxon>
        <taxon>metagenomes</taxon>
        <taxon>organismal metagenomes</taxon>
    </lineage>
</organism>
<evidence type="ECO:0000313" key="1">
    <source>
        <dbReference type="EMBL" id="QHT00401.1"/>
    </source>
</evidence>